<accession>A0A3B0XDQ3</accession>
<sequence length="145" mass="17086">MMYFPGFNSEFLDAIIFSLKKKNKSLKHRINKVICDKVYDVVEEHKIEKLELTLHELKSSKGIVLRFYAWGDRWVWIDARRRGKIGWDWEWTFEGRMSGNCTPRDLVAAIDESYTVSLLSNRKSLVDEIYKIWKPLLAGELTSVK</sequence>
<name>A0A3B0XDQ3_9ZZZZ</name>
<evidence type="ECO:0000313" key="1">
    <source>
        <dbReference type="EMBL" id="VAW62710.1"/>
    </source>
</evidence>
<organism evidence="1">
    <name type="scientific">hydrothermal vent metagenome</name>
    <dbReference type="NCBI Taxonomy" id="652676"/>
    <lineage>
        <taxon>unclassified sequences</taxon>
        <taxon>metagenomes</taxon>
        <taxon>ecological metagenomes</taxon>
    </lineage>
</organism>
<dbReference type="EMBL" id="UOFH01000224">
    <property type="protein sequence ID" value="VAW62710.1"/>
    <property type="molecule type" value="Genomic_DNA"/>
</dbReference>
<proteinExistence type="predicted"/>
<protein>
    <submittedName>
        <fullName evidence="1">Uncharacterized protein</fullName>
    </submittedName>
</protein>
<dbReference type="AlphaFoldDB" id="A0A3B0XDQ3"/>
<gene>
    <name evidence="1" type="ORF">MNBD_GAMMA08-1240</name>
</gene>
<reference evidence="1" key="1">
    <citation type="submission" date="2018-06" db="EMBL/GenBank/DDBJ databases">
        <authorList>
            <person name="Zhirakovskaya E."/>
        </authorList>
    </citation>
    <scope>NUCLEOTIDE SEQUENCE</scope>
</reference>